<dbReference type="AlphaFoldDB" id="A0AAN7PLH7"/>
<organism evidence="1 2">
    <name type="scientific">Mycteria americana</name>
    <name type="common">Wood stork</name>
    <dbReference type="NCBI Taxonomy" id="33587"/>
    <lineage>
        <taxon>Eukaryota</taxon>
        <taxon>Metazoa</taxon>
        <taxon>Chordata</taxon>
        <taxon>Craniata</taxon>
        <taxon>Vertebrata</taxon>
        <taxon>Euteleostomi</taxon>
        <taxon>Archelosauria</taxon>
        <taxon>Archosauria</taxon>
        <taxon>Dinosauria</taxon>
        <taxon>Saurischia</taxon>
        <taxon>Theropoda</taxon>
        <taxon>Coelurosauria</taxon>
        <taxon>Aves</taxon>
        <taxon>Neognathae</taxon>
        <taxon>Neoaves</taxon>
        <taxon>Aequornithes</taxon>
        <taxon>Ciconiiformes</taxon>
        <taxon>Ciconiidae</taxon>
        <taxon>Mycteria</taxon>
    </lineage>
</organism>
<reference evidence="1 2" key="1">
    <citation type="journal article" date="2023" name="J. Hered.">
        <title>Chromosome-level genome of the wood stork (Mycteria americana) provides insight into avian chromosome evolution.</title>
        <authorList>
            <person name="Flamio R. Jr."/>
            <person name="Ramstad K.M."/>
        </authorList>
    </citation>
    <scope>NUCLEOTIDE SEQUENCE [LARGE SCALE GENOMIC DNA]</scope>
    <source>
        <strain evidence="1">JAX WOST 10</strain>
    </source>
</reference>
<gene>
    <name evidence="1" type="ORF">QYF61_025675</name>
</gene>
<protein>
    <submittedName>
        <fullName evidence="1">Uncharacterized protein</fullName>
    </submittedName>
</protein>
<name>A0AAN7PLH7_MYCAM</name>
<evidence type="ECO:0000313" key="2">
    <source>
        <dbReference type="Proteomes" id="UP001333110"/>
    </source>
</evidence>
<accession>A0AAN7PLH7</accession>
<dbReference type="EMBL" id="JAUNZN010000001">
    <property type="protein sequence ID" value="KAK4832807.1"/>
    <property type="molecule type" value="Genomic_DNA"/>
</dbReference>
<evidence type="ECO:0000313" key="1">
    <source>
        <dbReference type="EMBL" id="KAK4832807.1"/>
    </source>
</evidence>
<comment type="caution">
    <text evidence="1">The sequence shown here is derived from an EMBL/GenBank/DDBJ whole genome shotgun (WGS) entry which is preliminary data.</text>
</comment>
<sequence length="267" mass="30906">MNFIYGMKLVLWNNPAGPYPVPCSHFPFDSFFHPLEQPDFYEADYSLNVNVSWCIQLPNSPGHEPRDLTNLQWTWSQRRPLLQPLRYANPPQHSQSDLFTCAKVLDCNTGPGDPPETWVLERVRVLVRDMCICWGYPSCGYRNWDILCNKIYDKTEDHGRVVYGGIPRTHYPLKGLPLTAKPDIYFMDYNDTWTFWGCSNVKFYSYLTLKYHAGLKCGLVIPSLCPSRVFNFTAPPRRVHREAAEAPKTRPEWAITGVQIPNYYTDG</sequence>
<dbReference type="Proteomes" id="UP001333110">
    <property type="component" value="Unassembled WGS sequence"/>
</dbReference>
<proteinExistence type="predicted"/>
<keyword evidence="2" id="KW-1185">Reference proteome</keyword>